<evidence type="ECO:0000313" key="3">
    <source>
        <dbReference type="Proteomes" id="UP001310594"/>
    </source>
</evidence>
<feature type="compositionally biased region" description="Polar residues" evidence="1">
    <location>
        <begin position="206"/>
        <end position="224"/>
    </location>
</feature>
<gene>
    <name evidence="2" type="ORF">LTR97_006350</name>
</gene>
<reference evidence="2" key="1">
    <citation type="submission" date="2023-08" db="EMBL/GenBank/DDBJ databases">
        <title>Black Yeasts Isolated from many extreme environments.</title>
        <authorList>
            <person name="Coleine C."/>
            <person name="Stajich J.E."/>
            <person name="Selbmann L."/>
        </authorList>
    </citation>
    <scope>NUCLEOTIDE SEQUENCE</scope>
    <source>
        <strain evidence="2">CCFEE 5810</strain>
    </source>
</reference>
<feature type="region of interest" description="Disordered" evidence="1">
    <location>
        <begin position="188"/>
        <end position="277"/>
    </location>
</feature>
<dbReference type="Proteomes" id="UP001310594">
    <property type="component" value="Unassembled WGS sequence"/>
</dbReference>
<accession>A0AAN7WAJ7</accession>
<name>A0AAN7WAJ7_9PEZI</name>
<feature type="compositionally biased region" description="Polar residues" evidence="1">
    <location>
        <begin position="251"/>
        <end position="260"/>
    </location>
</feature>
<feature type="compositionally biased region" description="Polar residues" evidence="1">
    <location>
        <begin position="530"/>
        <end position="548"/>
    </location>
</feature>
<evidence type="ECO:0000313" key="2">
    <source>
        <dbReference type="EMBL" id="KAK5698702.1"/>
    </source>
</evidence>
<comment type="caution">
    <text evidence="2">The sequence shown here is derived from an EMBL/GenBank/DDBJ whole genome shotgun (WGS) entry which is preliminary data.</text>
</comment>
<feature type="compositionally biased region" description="Low complexity" evidence="1">
    <location>
        <begin position="549"/>
        <end position="559"/>
    </location>
</feature>
<organism evidence="2 3">
    <name type="scientific">Elasticomyces elasticus</name>
    <dbReference type="NCBI Taxonomy" id="574655"/>
    <lineage>
        <taxon>Eukaryota</taxon>
        <taxon>Fungi</taxon>
        <taxon>Dikarya</taxon>
        <taxon>Ascomycota</taxon>
        <taxon>Pezizomycotina</taxon>
        <taxon>Dothideomycetes</taxon>
        <taxon>Dothideomycetidae</taxon>
        <taxon>Mycosphaerellales</taxon>
        <taxon>Teratosphaeriaceae</taxon>
        <taxon>Elasticomyces</taxon>
    </lineage>
</organism>
<sequence length="596" mass="61157">MSMDLISAVGFRTQTFPPVLRNVVVTLPPDQVTTLWVTSETASDWSGFEWHTGSDPLPWSAMDPGYPSWEQWLKQGPCLGNLGGSLKDPACDTVWAGEYRPFIAINKYVLSLVPEWASHSCGYTVDWIDPPGYLTEATSLALPTLPTPFVKTISTVAPASGLASAAPETSKPPTQSIEMTSTVAPASGLVSAAPGTSKVTEARASSHYNDPTQSMVIASGSSDKGTSDASITTESSSSGRNDIDSPELISHSVQTTQGSADGTLVEPAGGTFTSHLSHDPAGYTTSIGDALQVLSQALHTPASTTGIGEYIASVLGLSAAAISHGSLSTGVAGIPSTTIGEVHASRSTVLVLVTNPSNGGIVNSEQEGTIAVVHNGNLATTLLPESQHQGPDATYSVQSTGKDVFFDGQSIASLMNSDNINGMTALHSVADAGVDGKSMSVIQTGTATLLAVDGSTATLTSGVQTTFHGKVVEGTNVDLMIDGMTVMVSRLEPASMANAGSLNASEIVSLPDPAVTSIALGLSNASNRQSQALQTSSDAATRSMNGNFASSTASTMSSTPPNPAATMTSSAAPRIPYSILPAILRAILGFLATIIL</sequence>
<evidence type="ECO:0000256" key="1">
    <source>
        <dbReference type="SAM" id="MobiDB-lite"/>
    </source>
</evidence>
<protein>
    <submittedName>
        <fullName evidence="2">Uncharacterized protein</fullName>
    </submittedName>
</protein>
<feature type="region of interest" description="Disordered" evidence="1">
    <location>
        <begin position="530"/>
        <end position="568"/>
    </location>
</feature>
<proteinExistence type="predicted"/>
<dbReference type="EMBL" id="JAVRQU010000009">
    <property type="protein sequence ID" value="KAK5698702.1"/>
    <property type="molecule type" value="Genomic_DNA"/>
</dbReference>
<dbReference type="AlphaFoldDB" id="A0AAN7WAJ7"/>
<feature type="compositionally biased region" description="Low complexity" evidence="1">
    <location>
        <begin position="227"/>
        <end position="238"/>
    </location>
</feature>